<name>A0A6L2MMH4_TANCI</name>
<dbReference type="EMBL" id="BKCJ010006709">
    <property type="protein sequence ID" value="GEU73534.1"/>
    <property type="molecule type" value="Genomic_DNA"/>
</dbReference>
<accession>A0A6L2MMH4</accession>
<evidence type="ECO:0000313" key="1">
    <source>
        <dbReference type="EMBL" id="GEU73534.1"/>
    </source>
</evidence>
<sequence length="87" mass="9239">MIPLRGGDSGENVSYPVKTSSGEIGGEVILSHMISFGEKVVDMKSIETEKEGQFAMDVVKEVAIGVAIEAGIFAFDVAKEAVLIMFS</sequence>
<dbReference type="AlphaFoldDB" id="A0A6L2MMH4"/>
<organism evidence="1">
    <name type="scientific">Tanacetum cinerariifolium</name>
    <name type="common">Dalmatian daisy</name>
    <name type="synonym">Chrysanthemum cinerariifolium</name>
    <dbReference type="NCBI Taxonomy" id="118510"/>
    <lineage>
        <taxon>Eukaryota</taxon>
        <taxon>Viridiplantae</taxon>
        <taxon>Streptophyta</taxon>
        <taxon>Embryophyta</taxon>
        <taxon>Tracheophyta</taxon>
        <taxon>Spermatophyta</taxon>
        <taxon>Magnoliopsida</taxon>
        <taxon>eudicotyledons</taxon>
        <taxon>Gunneridae</taxon>
        <taxon>Pentapetalae</taxon>
        <taxon>asterids</taxon>
        <taxon>campanulids</taxon>
        <taxon>Asterales</taxon>
        <taxon>Asteraceae</taxon>
        <taxon>Asteroideae</taxon>
        <taxon>Anthemideae</taxon>
        <taxon>Anthemidinae</taxon>
        <taxon>Tanacetum</taxon>
    </lineage>
</organism>
<protein>
    <submittedName>
        <fullName evidence="1">Uncharacterized protein</fullName>
    </submittedName>
</protein>
<gene>
    <name evidence="1" type="ORF">Tci_045512</name>
</gene>
<proteinExistence type="predicted"/>
<reference evidence="1" key="1">
    <citation type="journal article" date="2019" name="Sci. Rep.">
        <title>Draft genome of Tanacetum cinerariifolium, the natural source of mosquito coil.</title>
        <authorList>
            <person name="Yamashiro T."/>
            <person name="Shiraishi A."/>
            <person name="Satake H."/>
            <person name="Nakayama K."/>
        </authorList>
    </citation>
    <scope>NUCLEOTIDE SEQUENCE</scope>
</reference>
<comment type="caution">
    <text evidence="1">The sequence shown here is derived from an EMBL/GenBank/DDBJ whole genome shotgun (WGS) entry which is preliminary data.</text>
</comment>